<dbReference type="EMBL" id="BMAV01005552">
    <property type="protein sequence ID" value="GFY46706.1"/>
    <property type="molecule type" value="Genomic_DNA"/>
</dbReference>
<proteinExistence type="predicted"/>
<organism evidence="1 2">
    <name type="scientific">Trichonephila inaurata madagascariensis</name>
    <dbReference type="NCBI Taxonomy" id="2747483"/>
    <lineage>
        <taxon>Eukaryota</taxon>
        <taxon>Metazoa</taxon>
        <taxon>Ecdysozoa</taxon>
        <taxon>Arthropoda</taxon>
        <taxon>Chelicerata</taxon>
        <taxon>Arachnida</taxon>
        <taxon>Araneae</taxon>
        <taxon>Araneomorphae</taxon>
        <taxon>Entelegynae</taxon>
        <taxon>Araneoidea</taxon>
        <taxon>Nephilidae</taxon>
        <taxon>Trichonephila</taxon>
        <taxon>Trichonephila inaurata</taxon>
    </lineage>
</organism>
<name>A0A8X6X7C6_9ARAC</name>
<dbReference type="AlphaFoldDB" id="A0A8X6X7C6"/>
<dbReference type="Proteomes" id="UP000886998">
    <property type="component" value="Unassembled WGS sequence"/>
</dbReference>
<protein>
    <submittedName>
        <fullName evidence="1">Uncharacterized protein</fullName>
    </submittedName>
</protein>
<gene>
    <name evidence="1" type="ORF">TNIN_496951</name>
</gene>
<evidence type="ECO:0000313" key="1">
    <source>
        <dbReference type="EMBL" id="GFY46706.1"/>
    </source>
</evidence>
<keyword evidence="2" id="KW-1185">Reference proteome</keyword>
<evidence type="ECO:0000313" key="2">
    <source>
        <dbReference type="Proteomes" id="UP000886998"/>
    </source>
</evidence>
<reference evidence="1" key="1">
    <citation type="submission" date="2020-08" db="EMBL/GenBank/DDBJ databases">
        <title>Multicomponent nature underlies the extraordinary mechanical properties of spider dragline silk.</title>
        <authorList>
            <person name="Kono N."/>
            <person name="Nakamura H."/>
            <person name="Mori M."/>
            <person name="Yoshida Y."/>
            <person name="Ohtoshi R."/>
            <person name="Malay A.D."/>
            <person name="Moran D.A.P."/>
            <person name="Tomita M."/>
            <person name="Numata K."/>
            <person name="Arakawa K."/>
        </authorList>
    </citation>
    <scope>NUCLEOTIDE SEQUENCE</scope>
</reference>
<comment type="caution">
    <text evidence="1">The sequence shown here is derived from an EMBL/GenBank/DDBJ whole genome shotgun (WGS) entry which is preliminary data.</text>
</comment>
<sequence length="95" mass="10367">MADTNSAVYGDRLMPAPFSASSPLSSASGARMLWCRFSKCQNVAAKGRQLKVSLLCYHVIRGTSWQTTAACNIIHPPLNTRHAANDTSITWNGER</sequence>
<accession>A0A8X6X7C6</accession>